<dbReference type="PANTHER" id="PTHR24221">
    <property type="entry name" value="ATP-BINDING CASSETTE SUB-FAMILY B"/>
    <property type="match status" value="1"/>
</dbReference>
<dbReference type="GO" id="GO:0034040">
    <property type="term" value="F:ATPase-coupled lipid transmembrane transporter activity"/>
    <property type="evidence" value="ECO:0007669"/>
    <property type="project" value="TreeGrafter"/>
</dbReference>
<reference evidence="4 5" key="1">
    <citation type="journal article" date="2012" name="J. Bacteriol.">
        <title>Draft Genome Sequence of Oceaniovalibus guishaninsula JLT2003T.</title>
        <authorList>
            <person name="Tang K."/>
            <person name="Liu K."/>
            <person name="Jiao N."/>
        </authorList>
    </citation>
    <scope>NUCLEOTIDE SEQUENCE [LARGE SCALE GENOMIC DNA]</scope>
    <source>
        <strain evidence="4 5">JLT2003</strain>
    </source>
</reference>
<dbReference type="InterPro" id="IPR027417">
    <property type="entry name" value="P-loop_NTPase"/>
</dbReference>
<dbReference type="SUPFAM" id="SSF52540">
    <property type="entry name" value="P-loop containing nucleoside triphosphate hydrolases"/>
    <property type="match status" value="1"/>
</dbReference>
<evidence type="ECO:0000256" key="1">
    <source>
        <dbReference type="ARBA" id="ARBA00022741"/>
    </source>
</evidence>
<protein>
    <submittedName>
        <fullName evidence="4">ABC transporter-like protein</fullName>
    </submittedName>
</protein>
<proteinExistence type="predicted"/>
<dbReference type="PROSITE" id="PS00211">
    <property type="entry name" value="ABC_TRANSPORTER_1"/>
    <property type="match status" value="1"/>
</dbReference>
<dbReference type="Proteomes" id="UP000006765">
    <property type="component" value="Unassembled WGS sequence"/>
</dbReference>
<dbReference type="InterPro" id="IPR017871">
    <property type="entry name" value="ABC_transporter-like_CS"/>
</dbReference>
<dbReference type="InterPro" id="IPR039421">
    <property type="entry name" value="Type_1_exporter"/>
</dbReference>
<dbReference type="AlphaFoldDB" id="K2H6U2"/>
<name>K2H6U2_9RHOB</name>
<gene>
    <name evidence="4" type="ORF">OCGS_2510</name>
</gene>
<accession>K2H6U2</accession>
<keyword evidence="2" id="KW-0067">ATP-binding</keyword>
<dbReference type="InterPro" id="IPR003439">
    <property type="entry name" value="ABC_transporter-like_ATP-bd"/>
</dbReference>
<dbReference type="EMBL" id="AMGO01000061">
    <property type="protein sequence ID" value="EKE43378.1"/>
    <property type="molecule type" value="Genomic_DNA"/>
</dbReference>
<sequence>MTDANRRAWQRQVGYVPQFIHLVDDTVLANIARGVRPGRMDRAAAIEAARIAQLEDVVAELPDGYDTRIGEGGMRLSGGQRQRLGIARALYRDPDLLILDEATSALDAVTEGRVLAAIHARDEGKTVVMITHRLQSLVACDWICFLQDGQVTARGDFETLRHDVPLFRAMLEAAQ</sequence>
<evidence type="ECO:0000256" key="2">
    <source>
        <dbReference type="ARBA" id="ARBA00022840"/>
    </source>
</evidence>
<evidence type="ECO:0000313" key="4">
    <source>
        <dbReference type="EMBL" id="EKE43378.1"/>
    </source>
</evidence>
<feature type="domain" description="ABC transporter" evidence="3">
    <location>
        <begin position="11"/>
        <end position="173"/>
    </location>
</feature>
<dbReference type="Pfam" id="PF00005">
    <property type="entry name" value="ABC_tran"/>
    <property type="match status" value="1"/>
</dbReference>
<dbReference type="PANTHER" id="PTHR24221:SF632">
    <property type="entry name" value="ATP-DEPENDENT LIPID A-CORE FLIPPASE"/>
    <property type="match status" value="1"/>
</dbReference>
<comment type="caution">
    <text evidence="4">The sequence shown here is derived from an EMBL/GenBank/DDBJ whole genome shotgun (WGS) entry which is preliminary data.</text>
</comment>
<dbReference type="GO" id="GO:0016887">
    <property type="term" value="F:ATP hydrolysis activity"/>
    <property type="evidence" value="ECO:0007669"/>
    <property type="project" value="InterPro"/>
</dbReference>
<keyword evidence="5" id="KW-1185">Reference proteome</keyword>
<keyword evidence="1" id="KW-0547">Nucleotide-binding</keyword>
<dbReference type="STRING" id="1231392.OCGS_2510"/>
<dbReference type="GO" id="GO:0005524">
    <property type="term" value="F:ATP binding"/>
    <property type="evidence" value="ECO:0007669"/>
    <property type="project" value="UniProtKB-KW"/>
</dbReference>
<evidence type="ECO:0000313" key="5">
    <source>
        <dbReference type="Proteomes" id="UP000006765"/>
    </source>
</evidence>
<dbReference type="Gene3D" id="3.40.50.300">
    <property type="entry name" value="P-loop containing nucleotide triphosphate hydrolases"/>
    <property type="match status" value="1"/>
</dbReference>
<dbReference type="eggNOG" id="COG1132">
    <property type="taxonomic scope" value="Bacteria"/>
</dbReference>
<organism evidence="4 5">
    <name type="scientific">Oceaniovalibus guishaninsula JLT2003</name>
    <dbReference type="NCBI Taxonomy" id="1231392"/>
    <lineage>
        <taxon>Bacteria</taxon>
        <taxon>Pseudomonadati</taxon>
        <taxon>Pseudomonadota</taxon>
        <taxon>Alphaproteobacteria</taxon>
        <taxon>Rhodobacterales</taxon>
        <taxon>Roseobacteraceae</taxon>
        <taxon>Oceaniovalibus</taxon>
    </lineage>
</organism>
<evidence type="ECO:0000259" key="3">
    <source>
        <dbReference type="PROSITE" id="PS50893"/>
    </source>
</evidence>
<dbReference type="PROSITE" id="PS50893">
    <property type="entry name" value="ABC_TRANSPORTER_2"/>
    <property type="match status" value="1"/>
</dbReference>